<dbReference type="AlphaFoldDB" id="A0A0G3H8P9"/>
<organism evidence="6 7">
    <name type="scientific">Corynebacterium testudinoris</name>
    <dbReference type="NCBI Taxonomy" id="136857"/>
    <lineage>
        <taxon>Bacteria</taxon>
        <taxon>Bacillati</taxon>
        <taxon>Actinomycetota</taxon>
        <taxon>Actinomycetes</taxon>
        <taxon>Mycobacteriales</taxon>
        <taxon>Corynebacteriaceae</taxon>
        <taxon>Corynebacterium</taxon>
    </lineage>
</organism>
<evidence type="ECO:0000256" key="2">
    <source>
        <dbReference type="ARBA" id="ARBA00022723"/>
    </source>
</evidence>
<sequence>MMLTATRQPLSHLLRDATAAAHGYAEKSPFMSRLVAGSLTRAAVADYTAQLWFIYRALEEGVRANGDGPFLSAVADQRLERVYALEADLVELIGPEWREEIVPGPGTAAFVELLTGLSDTGDDLALLAHHYVRYLGDLSGGQVIARMLRDRYGVTDAGVNFYRFNDIGKIKPYRDGYRSALDGLELTDEQSAHLVAAAQEAFAANGRVFQDLADRHCSVSDRF</sequence>
<keyword evidence="6" id="KW-0560">Oxidoreductase</keyword>
<dbReference type="CDD" id="cd19165">
    <property type="entry name" value="HemeO"/>
    <property type="match status" value="1"/>
</dbReference>
<dbReference type="PRINTS" id="PR00088">
    <property type="entry name" value="HAEMOXYGNASE"/>
</dbReference>
<dbReference type="SUPFAM" id="SSF48613">
    <property type="entry name" value="Heme oxygenase-like"/>
    <property type="match status" value="1"/>
</dbReference>
<feature type="binding site" description="axial binding residue" evidence="5">
    <location>
        <position position="22"/>
    </location>
    <ligand>
        <name>heme b</name>
        <dbReference type="ChEBI" id="CHEBI:60344"/>
    </ligand>
    <ligandPart>
        <name>Fe</name>
        <dbReference type="ChEBI" id="CHEBI:18248"/>
    </ligandPart>
</feature>
<dbReference type="EMBL" id="CP011545">
    <property type="protein sequence ID" value="AKK07547.1"/>
    <property type="molecule type" value="Genomic_DNA"/>
</dbReference>
<dbReference type="Proteomes" id="UP000035540">
    <property type="component" value="Chromosome"/>
</dbReference>
<dbReference type="GO" id="GO:0004392">
    <property type="term" value="F:heme oxygenase (decyclizing) activity"/>
    <property type="evidence" value="ECO:0007669"/>
    <property type="project" value="InterPro"/>
</dbReference>
<keyword evidence="1 4" id="KW-0349">Heme</keyword>
<evidence type="ECO:0000256" key="5">
    <source>
        <dbReference type="PIRSR" id="PIRSR000343-2"/>
    </source>
</evidence>
<dbReference type="PANTHER" id="PTHR10720">
    <property type="entry name" value="HEME OXYGENASE"/>
    <property type="match status" value="1"/>
</dbReference>
<keyword evidence="7" id="KW-1185">Reference proteome</keyword>
<feature type="binding site" evidence="4">
    <location>
        <position position="131"/>
    </location>
    <ligand>
        <name>heme b</name>
        <dbReference type="ChEBI" id="CHEBI:60344"/>
    </ligand>
</feature>
<dbReference type="EC" id="1.14.99.3" evidence="6"/>
<evidence type="ECO:0000256" key="1">
    <source>
        <dbReference type="ARBA" id="ARBA00022617"/>
    </source>
</evidence>
<feature type="binding site" evidence="4">
    <location>
        <position position="178"/>
    </location>
    <ligand>
        <name>heme b</name>
        <dbReference type="ChEBI" id="CHEBI:60344"/>
    </ligand>
</feature>
<protein>
    <submittedName>
        <fullName evidence="6">Heme oxygenase</fullName>
        <ecNumber evidence="6">1.14.99.3</ecNumber>
    </submittedName>
</protein>
<dbReference type="GO" id="GO:0042167">
    <property type="term" value="P:heme catabolic process"/>
    <property type="evidence" value="ECO:0007669"/>
    <property type="project" value="TreeGrafter"/>
</dbReference>
<feature type="binding site" evidence="4">
    <location>
        <position position="15"/>
    </location>
    <ligand>
        <name>heme b</name>
        <dbReference type="ChEBI" id="CHEBI:60344"/>
    </ligand>
</feature>
<dbReference type="PANTHER" id="PTHR10720:SF0">
    <property type="entry name" value="HEME OXYGENASE"/>
    <property type="match status" value="1"/>
</dbReference>
<reference evidence="7" key="2">
    <citation type="submission" date="2015-05" db="EMBL/GenBank/DDBJ databases">
        <title>Complete genome sequence of Corynebacterium testudinoris DSM 44614, recovered from necrotic lesions in the mouth of a tortoise.</title>
        <authorList>
            <person name="Ruckert C."/>
            <person name="Albersmeier A."/>
            <person name="Winkler A."/>
            <person name="Tauch A."/>
        </authorList>
    </citation>
    <scope>NUCLEOTIDE SEQUENCE [LARGE SCALE GENOMIC DNA]</scope>
    <source>
        <strain evidence="7">DSM 44614</strain>
    </source>
</reference>
<proteinExistence type="predicted"/>
<dbReference type="InterPro" id="IPR016084">
    <property type="entry name" value="Haem_Oase-like_multi-hlx"/>
</dbReference>
<gene>
    <name evidence="6" type="ORF">CTEST_00385</name>
</gene>
<keyword evidence="3 5" id="KW-0408">Iron</keyword>
<dbReference type="GO" id="GO:0020037">
    <property type="term" value="F:heme binding"/>
    <property type="evidence" value="ECO:0007669"/>
    <property type="project" value="TreeGrafter"/>
</dbReference>
<reference evidence="6 7" key="1">
    <citation type="journal article" date="2015" name="Genome Announc.">
        <title>Complete Genome Sequence of the Type Strain Corynebacterium testudinoris DSM 44614, Recovered from Necrotic Lesions in the Mouth of a Tortoise.</title>
        <authorList>
            <person name="Ruckert C."/>
            <person name="Kriete M."/>
            <person name="Jaenicke S."/>
            <person name="Winkler A."/>
            <person name="Tauch A."/>
        </authorList>
    </citation>
    <scope>NUCLEOTIDE SEQUENCE [LARGE SCALE GENOMIC DNA]</scope>
    <source>
        <strain evidence="6 7">DSM 44614</strain>
    </source>
</reference>
<evidence type="ECO:0000256" key="3">
    <source>
        <dbReference type="ARBA" id="ARBA00023004"/>
    </source>
</evidence>
<dbReference type="PIRSF" id="PIRSF000343">
    <property type="entry name" value="Haem_Oase"/>
    <property type="match status" value="1"/>
</dbReference>
<dbReference type="Gene3D" id="1.20.910.10">
    <property type="entry name" value="Heme oxygenase-like"/>
    <property type="match status" value="1"/>
</dbReference>
<name>A0A0G3H8P9_9CORY</name>
<dbReference type="PATRIC" id="fig|136857.5.peg.76"/>
<evidence type="ECO:0000313" key="7">
    <source>
        <dbReference type="Proteomes" id="UP000035540"/>
    </source>
</evidence>
<keyword evidence="2 5" id="KW-0479">Metal-binding</keyword>
<evidence type="ECO:0000313" key="6">
    <source>
        <dbReference type="EMBL" id="AKK07547.1"/>
    </source>
</evidence>
<dbReference type="GO" id="GO:0046872">
    <property type="term" value="F:metal ion binding"/>
    <property type="evidence" value="ECO:0007669"/>
    <property type="project" value="UniProtKB-KW"/>
</dbReference>
<dbReference type="InterPro" id="IPR016053">
    <property type="entry name" value="Haem_Oase-like"/>
</dbReference>
<dbReference type="STRING" id="136857.CTEST_00385"/>
<dbReference type="KEGG" id="cted:CTEST_00385"/>
<evidence type="ECO:0000256" key="4">
    <source>
        <dbReference type="PIRSR" id="PIRSR000343-1"/>
    </source>
</evidence>
<dbReference type="InterPro" id="IPR002051">
    <property type="entry name" value="Haem_Oase"/>
</dbReference>
<dbReference type="GO" id="GO:0006788">
    <property type="term" value="P:heme oxidation"/>
    <property type="evidence" value="ECO:0007669"/>
    <property type="project" value="InterPro"/>
</dbReference>
<accession>A0A0G3H8P9</accession>
<dbReference type="RefSeq" id="WP_311775556.1">
    <property type="nucleotide sequence ID" value="NZ_CP011545.1"/>
</dbReference>
<dbReference type="Pfam" id="PF01126">
    <property type="entry name" value="Heme_oxygenase"/>
    <property type="match status" value="1"/>
</dbReference>
<dbReference type="GO" id="GO:0006979">
    <property type="term" value="P:response to oxidative stress"/>
    <property type="evidence" value="ECO:0007669"/>
    <property type="project" value="TreeGrafter"/>
</dbReference>